<evidence type="ECO:0000259" key="4">
    <source>
        <dbReference type="PROSITE" id="PS51186"/>
    </source>
</evidence>
<dbReference type="RefSeq" id="WP_349242167.1">
    <property type="nucleotide sequence ID" value="NZ_JAVTTO010000004.1"/>
</dbReference>
<comment type="similarity">
    <text evidence="3">Belongs to the acetyltransferase family. RimJ subfamily.</text>
</comment>
<evidence type="ECO:0000313" key="5">
    <source>
        <dbReference type="EMBL" id="MDT7832915.1"/>
    </source>
</evidence>
<dbReference type="InterPro" id="IPR051531">
    <property type="entry name" value="N-acetyltransferase"/>
</dbReference>
<evidence type="ECO:0000256" key="1">
    <source>
        <dbReference type="ARBA" id="ARBA00022679"/>
    </source>
</evidence>
<dbReference type="PANTHER" id="PTHR43792">
    <property type="entry name" value="GNAT FAMILY, PUTATIVE (AFU_ORTHOLOGUE AFUA_3G00765)-RELATED-RELATED"/>
    <property type="match status" value="1"/>
</dbReference>
<proteinExistence type="inferred from homology"/>
<keyword evidence="1 5" id="KW-0808">Transferase</keyword>
<keyword evidence="6" id="KW-1185">Reference proteome</keyword>
<dbReference type="SUPFAM" id="SSF55729">
    <property type="entry name" value="Acyl-CoA N-acyltransferases (Nat)"/>
    <property type="match status" value="1"/>
</dbReference>
<dbReference type="EMBL" id="JAVTTO010000004">
    <property type="protein sequence ID" value="MDT7832915.1"/>
    <property type="molecule type" value="Genomic_DNA"/>
</dbReference>
<dbReference type="EC" id="2.-.-.-" evidence="5"/>
<comment type="caution">
    <text evidence="5">The sequence shown here is derived from an EMBL/GenBank/DDBJ whole genome shotgun (WGS) entry which is preliminary data.</text>
</comment>
<dbReference type="InterPro" id="IPR016181">
    <property type="entry name" value="Acyl_CoA_acyltransferase"/>
</dbReference>
<dbReference type="Gene3D" id="3.40.630.30">
    <property type="match status" value="1"/>
</dbReference>
<gene>
    <name evidence="5" type="ORF">RQM59_11025</name>
</gene>
<dbReference type="GO" id="GO:0016740">
    <property type="term" value="F:transferase activity"/>
    <property type="evidence" value="ECO:0007669"/>
    <property type="project" value="UniProtKB-KW"/>
</dbReference>
<evidence type="ECO:0000256" key="2">
    <source>
        <dbReference type="ARBA" id="ARBA00023315"/>
    </source>
</evidence>
<dbReference type="PROSITE" id="PS51186">
    <property type="entry name" value="GNAT"/>
    <property type="match status" value="1"/>
</dbReference>
<accession>A0ABU3LGR6</accession>
<evidence type="ECO:0000256" key="3">
    <source>
        <dbReference type="ARBA" id="ARBA00038502"/>
    </source>
</evidence>
<name>A0ABU3LGR6_9FLAO</name>
<dbReference type="Proteomes" id="UP001257277">
    <property type="component" value="Unassembled WGS sequence"/>
</dbReference>
<protein>
    <submittedName>
        <fullName evidence="5">GNAT family protein</fullName>
        <ecNumber evidence="5">2.-.-.-</ecNumber>
    </submittedName>
</protein>
<organism evidence="5 6">
    <name type="scientific">Asprobacillus argus</name>
    <dbReference type="NCBI Taxonomy" id="3076534"/>
    <lineage>
        <taxon>Bacteria</taxon>
        <taxon>Pseudomonadati</taxon>
        <taxon>Bacteroidota</taxon>
        <taxon>Flavobacteriia</taxon>
        <taxon>Flavobacteriales</taxon>
        <taxon>Flavobacteriaceae</taxon>
        <taxon>Asprobacillus</taxon>
    </lineage>
</organism>
<evidence type="ECO:0000313" key="6">
    <source>
        <dbReference type="Proteomes" id="UP001257277"/>
    </source>
</evidence>
<keyword evidence="2" id="KW-0012">Acyltransferase</keyword>
<dbReference type="Pfam" id="PF13302">
    <property type="entry name" value="Acetyltransf_3"/>
    <property type="match status" value="1"/>
</dbReference>
<dbReference type="InterPro" id="IPR000182">
    <property type="entry name" value="GNAT_dom"/>
</dbReference>
<reference evidence="5 6" key="1">
    <citation type="submission" date="2023-09" db="EMBL/GenBank/DDBJ databases">
        <title>Novel taxa isolated from Blanes Bay.</title>
        <authorList>
            <person name="Rey-Velasco X."/>
            <person name="Lucena T."/>
        </authorList>
    </citation>
    <scope>NUCLEOTIDE SEQUENCE [LARGE SCALE GENOMIC DNA]</scope>
    <source>
        <strain evidence="5 6">S356</strain>
    </source>
</reference>
<dbReference type="CDD" id="cd04301">
    <property type="entry name" value="NAT_SF"/>
    <property type="match status" value="1"/>
</dbReference>
<feature type="domain" description="N-acetyltransferase" evidence="4">
    <location>
        <begin position="21"/>
        <end position="174"/>
    </location>
</feature>
<sequence>MISLKTIDILPVEVEDAWKVCNFAVANEHRMKRYFPITLEQNLTPDLSRRFTTLKSKEFANNEEYLFVAKPKDGKSIVALVYIKELDWDKKQGEFAYCVDYNWEGKGITTQMVRALSNYAFQQLDLEVLQIIVHKENTGSVRVAEKCNFIWQRTLKNEYTPPGESPLDMELYELYK</sequence>
<dbReference type="PANTHER" id="PTHR43792:SF8">
    <property type="entry name" value="[RIBOSOMAL PROTEIN US5]-ALANINE N-ACETYLTRANSFERASE"/>
    <property type="match status" value="1"/>
</dbReference>